<accession>A0ABN0VXJ3</accession>
<reference evidence="2 3" key="1">
    <citation type="journal article" date="2019" name="Int. J. Syst. Evol. Microbiol.">
        <title>The Global Catalogue of Microorganisms (GCM) 10K type strain sequencing project: providing services to taxonomists for standard genome sequencing and annotation.</title>
        <authorList>
            <consortium name="The Broad Institute Genomics Platform"/>
            <consortium name="The Broad Institute Genome Sequencing Center for Infectious Disease"/>
            <person name="Wu L."/>
            <person name="Ma J."/>
        </authorList>
    </citation>
    <scope>NUCLEOTIDE SEQUENCE [LARGE SCALE GENOMIC DNA]</scope>
    <source>
        <strain evidence="2 3">JCM 3146</strain>
    </source>
</reference>
<gene>
    <name evidence="2" type="ORF">GCM10010151_06450</name>
</gene>
<dbReference type="EMBL" id="BAAABM010000007">
    <property type="protein sequence ID" value="GAA0319409.1"/>
    <property type="molecule type" value="Genomic_DNA"/>
</dbReference>
<organism evidence="2 3">
    <name type="scientific">Actinoallomurus spadix</name>
    <dbReference type="NCBI Taxonomy" id="79912"/>
    <lineage>
        <taxon>Bacteria</taxon>
        <taxon>Bacillati</taxon>
        <taxon>Actinomycetota</taxon>
        <taxon>Actinomycetes</taxon>
        <taxon>Streptosporangiales</taxon>
        <taxon>Thermomonosporaceae</taxon>
        <taxon>Actinoallomurus</taxon>
    </lineage>
</organism>
<keyword evidence="3" id="KW-1185">Reference proteome</keyword>
<dbReference type="InterPro" id="IPR025161">
    <property type="entry name" value="IS402-like_dom"/>
</dbReference>
<evidence type="ECO:0000313" key="2">
    <source>
        <dbReference type="EMBL" id="GAA0319409.1"/>
    </source>
</evidence>
<proteinExistence type="predicted"/>
<feature type="domain" description="Insertion element IS402-like" evidence="1">
    <location>
        <begin position="12"/>
        <end position="56"/>
    </location>
</feature>
<evidence type="ECO:0000259" key="1">
    <source>
        <dbReference type="Pfam" id="PF13340"/>
    </source>
</evidence>
<sequence>MVTLIVLEWFELRILYSTVMYVLRTGVAWRDVPAETVGRSGVTAWRRLRDWTEAGV</sequence>
<dbReference type="Proteomes" id="UP001501822">
    <property type="component" value="Unassembled WGS sequence"/>
</dbReference>
<comment type="caution">
    <text evidence="2">The sequence shown here is derived from an EMBL/GenBank/DDBJ whole genome shotgun (WGS) entry which is preliminary data.</text>
</comment>
<evidence type="ECO:0000313" key="3">
    <source>
        <dbReference type="Proteomes" id="UP001501822"/>
    </source>
</evidence>
<protein>
    <recommendedName>
        <fullName evidence="1">Insertion element IS402-like domain-containing protein</fullName>
    </recommendedName>
</protein>
<dbReference type="Pfam" id="PF13340">
    <property type="entry name" value="DUF4096"/>
    <property type="match status" value="1"/>
</dbReference>
<name>A0ABN0VXJ3_9ACTN</name>